<feature type="transmembrane region" description="Helical" evidence="2">
    <location>
        <begin position="128"/>
        <end position="150"/>
    </location>
</feature>
<name>A0A4U8W059_9NOCA</name>
<feature type="transmembrane region" description="Helical" evidence="2">
    <location>
        <begin position="157"/>
        <end position="180"/>
    </location>
</feature>
<feature type="transmembrane region" description="Helical" evidence="2">
    <location>
        <begin position="219"/>
        <end position="239"/>
    </location>
</feature>
<reference evidence="3 4" key="1">
    <citation type="submission" date="2019-02" db="EMBL/GenBank/DDBJ databases">
        <authorList>
            <consortium name="Pathogen Informatics"/>
        </authorList>
    </citation>
    <scope>NUCLEOTIDE SEQUENCE [LARGE SCALE GENOMIC DNA]</scope>
    <source>
        <strain evidence="3 4">3012STDY6756504</strain>
    </source>
</reference>
<sequence length="311" mass="32045">MTDTPSATPQPSGDKPAPGGGTGQVPGGDPSAPYPSGHGRHEMPGAAGYPQFEGPGAAQYGNEPVEPPPPLVQSRAQPTYGPPGTGPDPQAPTYGYLNQTGTGVPAPLDVGHALSYGWEKFRRNPGPWLAVSALGLVIYLLFVAVVQLLAPRSALTVLFIFLAVMVGLWLLQAAMVRGALYETNGYPATFGSYFHLGNAGTVLLTAGLAFLATTLASALCLLPGIAVGMGCMFSLHFVLDQNQGPIEAITSSVKLVITNIWPVILLTLTVLVVALLGLLACGFGLLVAGPVATIAVTYAYRTMTGGHVSAI</sequence>
<feature type="compositionally biased region" description="Pro residues" evidence="1">
    <location>
        <begin position="80"/>
        <end position="90"/>
    </location>
</feature>
<dbReference type="RefSeq" id="WP_130917064.1">
    <property type="nucleotide sequence ID" value="NZ_LR215973.1"/>
</dbReference>
<feature type="transmembrane region" description="Helical" evidence="2">
    <location>
        <begin position="192"/>
        <end position="212"/>
    </location>
</feature>
<organism evidence="3 4">
    <name type="scientific">Nocardia cyriacigeorgica</name>
    <dbReference type="NCBI Taxonomy" id="135487"/>
    <lineage>
        <taxon>Bacteria</taxon>
        <taxon>Bacillati</taxon>
        <taxon>Actinomycetota</taxon>
        <taxon>Actinomycetes</taxon>
        <taxon>Mycobacteriales</taxon>
        <taxon>Nocardiaceae</taxon>
        <taxon>Nocardia</taxon>
    </lineage>
</organism>
<evidence type="ECO:0000313" key="3">
    <source>
        <dbReference type="EMBL" id="VFA98465.1"/>
    </source>
</evidence>
<evidence type="ECO:0000313" key="4">
    <source>
        <dbReference type="Proteomes" id="UP000290439"/>
    </source>
</evidence>
<feature type="compositionally biased region" description="Polar residues" evidence="1">
    <location>
        <begin position="1"/>
        <end position="11"/>
    </location>
</feature>
<keyword evidence="2" id="KW-0472">Membrane</keyword>
<feature type="transmembrane region" description="Helical" evidence="2">
    <location>
        <begin position="259"/>
        <end position="288"/>
    </location>
</feature>
<evidence type="ECO:0000256" key="2">
    <source>
        <dbReference type="SAM" id="Phobius"/>
    </source>
</evidence>
<dbReference type="AlphaFoldDB" id="A0A4U8W059"/>
<evidence type="ECO:0000256" key="1">
    <source>
        <dbReference type="SAM" id="MobiDB-lite"/>
    </source>
</evidence>
<accession>A0A4U8W059</accession>
<dbReference type="EMBL" id="LR215973">
    <property type="protein sequence ID" value="VFA98465.1"/>
    <property type="molecule type" value="Genomic_DNA"/>
</dbReference>
<dbReference type="Proteomes" id="UP000290439">
    <property type="component" value="Chromosome"/>
</dbReference>
<gene>
    <name evidence="3" type="ORF">NCTC10797_02232</name>
</gene>
<protein>
    <submittedName>
        <fullName evidence="3">Predicted integral membrane protein</fullName>
    </submittedName>
</protein>
<feature type="region of interest" description="Disordered" evidence="1">
    <location>
        <begin position="1"/>
        <end position="98"/>
    </location>
</feature>
<keyword evidence="2" id="KW-0812">Transmembrane</keyword>
<proteinExistence type="predicted"/>
<keyword evidence="2" id="KW-1133">Transmembrane helix</keyword>